<keyword evidence="1" id="KW-0687">Ribonucleoprotein</keyword>
<reference evidence="1 2" key="1">
    <citation type="journal article" date="2012" name="Mol. Biol. Evol.">
        <title>Genome reduction and co-evolution between the primary and secondary bacterial symbionts of psyllids.</title>
        <authorList>
            <person name="Sloan D.B."/>
            <person name="Moran N.A."/>
        </authorList>
    </citation>
    <scope>NUCLEOTIDE SEQUENCE [LARGE SCALE GENOMIC DNA]</scope>
    <source>
        <strain evidence="1 2">CE</strain>
    </source>
</reference>
<evidence type="ECO:0000313" key="2">
    <source>
        <dbReference type="Proteomes" id="UP000003932"/>
    </source>
</evidence>
<dbReference type="Proteomes" id="UP000003932">
    <property type="component" value="Chromosome"/>
</dbReference>
<proteinExistence type="predicted"/>
<name>J7GSD7_CARRU</name>
<dbReference type="EMBL" id="CP003541">
    <property type="protein sequence ID" value="AFP83647.1"/>
    <property type="molecule type" value="Genomic_DNA"/>
</dbReference>
<gene>
    <name evidence="1" type="primary">rplJ</name>
    <name evidence="1" type="ORF">A33U_0200</name>
</gene>
<organism evidence="1 2">
    <name type="scientific">Candidatus Carsonella ruddii CE isolate Thao2000</name>
    <dbReference type="NCBI Taxonomy" id="1202536"/>
    <lineage>
        <taxon>Bacteria</taxon>
        <taxon>Pseudomonadati</taxon>
        <taxon>Pseudomonadota</taxon>
        <taxon>Gammaproteobacteria</taxon>
        <taxon>Oceanospirillales</taxon>
        <taxon>Halomonadaceae</taxon>
        <taxon>Zymobacter group</taxon>
        <taxon>Candidatus Carsonella</taxon>
    </lineage>
</organism>
<sequence>MKKNYNYYKNICNLINKNYILLLCNFNNIKNIILKYLKKNINCKFLHCNNIFIYKYFNIKIKQNINIVILKYNDIKFENILKEIYYYLNISPIYYIKKNLILNNLPLNILNLSKINLISKLIEIIKNNLLNFIKILKKI</sequence>
<dbReference type="GO" id="GO:0005840">
    <property type="term" value="C:ribosome"/>
    <property type="evidence" value="ECO:0007669"/>
    <property type="project" value="UniProtKB-KW"/>
</dbReference>
<keyword evidence="1" id="KW-0689">Ribosomal protein</keyword>
<evidence type="ECO:0000313" key="1">
    <source>
        <dbReference type="EMBL" id="AFP83647.1"/>
    </source>
</evidence>
<dbReference type="RefSeq" id="WP_014886948.1">
    <property type="nucleotide sequence ID" value="NC_018414.1"/>
</dbReference>
<dbReference type="PATRIC" id="fig|1202536.3.peg.172"/>
<dbReference type="KEGG" id="cru:A33U_0200"/>
<dbReference type="HOGENOM" id="CLU_1773968_0_0_6"/>
<dbReference type="STRING" id="1202536.A33U_0200"/>
<dbReference type="AlphaFoldDB" id="J7GSD7"/>
<accession>J7GSD7</accession>
<protein>
    <submittedName>
        <fullName evidence="1">Putative ribosomal protein L10</fullName>
    </submittedName>
</protein>